<dbReference type="InterPro" id="IPR057670">
    <property type="entry name" value="SH3_retrovirus"/>
</dbReference>
<dbReference type="AlphaFoldDB" id="A0A2P5AQ46"/>
<name>A0A2P5AQ46_PARAD</name>
<dbReference type="Pfam" id="PF25597">
    <property type="entry name" value="SH3_retrovirus"/>
    <property type="match status" value="1"/>
</dbReference>
<dbReference type="STRING" id="3476.A0A2P5AQ46"/>
<evidence type="ECO:0000313" key="4">
    <source>
        <dbReference type="Proteomes" id="UP000237105"/>
    </source>
</evidence>
<comment type="caution">
    <text evidence="3">The sequence shown here is derived from an EMBL/GenBank/DDBJ whole genome shotgun (WGS) entry which is preliminary data.</text>
</comment>
<dbReference type="OrthoDB" id="1166717at2759"/>
<evidence type="ECO:0000259" key="2">
    <source>
        <dbReference type="Pfam" id="PF25597"/>
    </source>
</evidence>
<feature type="region of interest" description="Disordered" evidence="1">
    <location>
        <begin position="188"/>
        <end position="225"/>
    </location>
</feature>
<protein>
    <recommendedName>
        <fullName evidence="2">Retroviral polymerase SH3-like domain-containing protein</fullName>
    </recommendedName>
</protein>
<organism evidence="3 4">
    <name type="scientific">Parasponia andersonii</name>
    <name type="common">Sponia andersonii</name>
    <dbReference type="NCBI Taxonomy" id="3476"/>
    <lineage>
        <taxon>Eukaryota</taxon>
        <taxon>Viridiplantae</taxon>
        <taxon>Streptophyta</taxon>
        <taxon>Embryophyta</taxon>
        <taxon>Tracheophyta</taxon>
        <taxon>Spermatophyta</taxon>
        <taxon>Magnoliopsida</taxon>
        <taxon>eudicotyledons</taxon>
        <taxon>Gunneridae</taxon>
        <taxon>Pentapetalae</taxon>
        <taxon>rosids</taxon>
        <taxon>fabids</taxon>
        <taxon>Rosales</taxon>
        <taxon>Cannabaceae</taxon>
        <taxon>Parasponia</taxon>
    </lineage>
</organism>
<keyword evidence="4" id="KW-1185">Reference proteome</keyword>
<feature type="domain" description="Retroviral polymerase SH3-like" evidence="2">
    <location>
        <begin position="36"/>
        <end position="97"/>
    </location>
</feature>
<accession>A0A2P5AQ46</accession>
<feature type="compositionally biased region" description="Basic and acidic residues" evidence="1">
    <location>
        <begin position="193"/>
        <end position="214"/>
    </location>
</feature>
<evidence type="ECO:0000313" key="3">
    <source>
        <dbReference type="EMBL" id="PON38652.1"/>
    </source>
</evidence>
<dbReference type="EMBL" id="JXTB01000489">
    <property type="protein sequence ID" value="PON38652.1"/>
    <property type="molecule type" value="Genomic_DNA"/>
</dbReference>
<evidence type="ECO:0000256" key="1">
    <source>
        <dbReference type="SAM" id="MobiDB-lite"/>
    </source>
</evidence>
<dbReference type="Proteomes" id="UP000237105">
    <property type="component" value="Unassembled WGS sequence"/>
</dbReference>
<proteinExistence type="predicted"/>
<reference evidence="4" key="1">
    <citation type="submission" date="2016-06" db="EMBL/GenBank/DDBJ databases">
        <title>Parallel loss of symbiosis genes in relatives of nitrogen-fixing non-legume Parasponia.</title>
        <authorList>
            <person name="Van Velzen R."/>
            <person name="Holmer R."/>
            <person name="Bu F."/>
            <person name="Rutten L."/>
            <person name="Van Zeijl A."/>
            <person name="Liu W."/>
            <person name="Santuari L."/>
            <person name="Cao Q."/>
            <person name="Sharma T."/>
            <person name="Shen D."/>
            <person name="Roswanjaya Y."/>
            <person name="Wardhani T."/>
            <person name="Kalhor M.S."/>
            <person name="Jansen J."/>
            <person name="Van den Hoogen J."/>
            <person name="Gungor B."/>
            <person name="Hartog M."/>
            <person name="Hontelez J."/>
            <person name="Verver J."/>
            <person name="Yang W.-C."/>
            <person name="Schijlen E."/>
            <person name="Repin R."/>
            <person name="Schilthuizen M."/>
            <person name="Schranz E."/>
            <person name="Heidstra R."/>
            <person name="Miyata K."/>
            <person name="Fedorova E."/>
            <person name="Kohlen W."/>
            <person name="Bisseling T."/>
            <person name="Smit S."/>
            <person name="Geurts R."/>
        </authorList>
    </citation>
    <scope>NUCLEOTIDE SEQUENCE [LARGE SCALE GENOMIC DNA]</scope>
    <source>
        <strain evidence="4">cv. WU1-14</strain>
    </source>
</reference>
<gene>
    <name evidence="3" type="ORF">PanWU01x14_311080</name>
</gene>
<sequence>MKAFNECFPSKPMKAFNECFPSSRLPTSIPLKVFGSIAFVHNHNPKRTKLDPKVHKCIFVGYSTNQRGYKCFDPILRKMFVSMDVTFFEGQSYYHNSHLQGESSSEDVFLDGFDLSIEFTNDDSLQTQVFNESKEENANKLNFENNEQPSLLPFQNQNTDQNTETEINEKRYKGLVYSKEYQAQKKKGTILKHSQESDLRLDQDDKNDLSKIPDDNPSGNSESSNQLDLPIALRKGVRACNILCLILFLIKVYHLLIILLFHKCLVLSFPIMYRKL</sequence>